<organism evidence="2">
    <name type="scientific">marine metagenome</name>
    <dbReference type="NCBI Taxonomy" id="408172"/>
    <lineage>
        <taxon>unclassified sequences</taxon>
        <taxon>metagenomes</taxon>
        <taxon>ecological metagenomes</taxon>
    </lineage>
</organism>
<sequence length="72" mass="8339">MLIKDKYTILIAIFVSMHLTVFAGLVHPENNSLQNLTYIFFEWEQIPSAYEYQFQVSTADDFSTTIINTSDN</sequence>
<keyword evidence="1" id="KW-1133">Transmembrane helix</keyword>
<dbReference type="InterPro" id="IPR013783">
    <property type="entry name" value="Ig-like_fold"/>
</dbReference>
<keyword evidence="1" id="KW-0472">Membrane</keyword>
<reference evidence="2" key="1">
    <citation type="submission" date="2018-05" db="EMBL/GenBank/DDBJ databases">
        <authorList>
            <person name="Lanie J.A."/>
            <person name="Ng W.-L."/>
            <person name="Kazmierczak K.M."/>
            <person name="Andrzejewski T.M."/>
            <person name="Davidsen T.M."/>
            <person name="Wayne K.J."/>
            <person name="Tettelin H."/>
            <person name="Glass J.I."/>
            <person name="Rusch D."/>
            <person name="Podicherti R."/>
            <person name="Tsui H.-C.T."/>
            <person name="Winkler M.E."/>
        </authorList>
    </citation>
    <scope>NUCLEOTIDE SEQUENCE</scope>
</reference>
<feature type="transmembrane region" description="Helical" evidence="1">
    <location>
        <begin position="7"/>
        <end position="26"/>
    </location>
</feature>
<gene>
    <name evidence="2" type="ORF">METZ01_LOCUS88158</name>
</gene>
<evidence type="ECO:0000313" key="2">
    <source>
        <dbReference type="EMBL" id="SVA35304.1"/>
    </source>
</evidence>
<keyword evidence="1" id="KW-0812">Transmembrane</keyword>
<protein>
    <submittedName>
        <fullName evidence="2">Uncharacterized protein</fullName>
    </submittedName>
</protein>
<dbReference type="AlphaFoldDB" id="A0A381V538"/>
<evidence type="ECO:0000256" key="1">
    <source>
        <dbReference type="SAM" id="Phobius"/>
    </source>
</evidence>
<feature type="non-terminal residue" evidence="2">
    <location>
        <position position="72"/>
    </location>
</feature>
<accession>A0A381V538</accession>
<dbReference type="Gene3D" id="2.60.40.10">
    <property type="entry name" value="Immunoglobulins"/>
    <property type="match status" value="1"/>
</dbReference>
<proteinExistence type="predicted"/>
<dbReference type="EMBL" id="UINC01007834">
    <property type="protein sequence ID" value="SVA35304.1"/>
    <property type="molecule type" value="Genomic_DNA"/>
</dbReference>
<name>A0A381V538_9ZZZZ</name>